<organism evidence="19 20">
    <name type="scientific">Buchnera aphidicola subsp. Schlechtendalia chinensis</name>
    <dbReference type="NCBI Taxonomy" id="118110"/>
    <lineage>
        <taxon>Bacteria</taxon>
        <taxon>Pseudomonadati</taxon>
        <taxon>Pseudomonadota</taxon>
        <taxon>Gammaproteobacteria</taxon>
        <taxon>Enterobacterales</taxon>
        <taxon>Erwiniaceae</taxon>
        <taxon>Buchnera</taxon>
    </lineage>
</organism>
<evidence type="ECO:0000256" key="12">
    <source>
        <dbReference type="ARBA" id="ARBA00023235"/>
    </source>
</evidence>
<evidence type="ECO:0000256" key="14">
    <source>
        <dbReference type="ARBA" id="ARBA00048988"/>
    </source>
</evidence>
<comment type="catalytic activity">
    <reaction evidence="13 15">
        <text>Couples ATP hydrolysis with the unwinding of duplex DNA by translocating in the 3'-5' direction.</text>
        <dbReference type="EC" id="5.6.2.4"/>
    </reaction>
</comment>
<dbReference type="InterPro" id="IPR014017">
    <property type="entry name" value="DNA_helicase_UvrD-like_C"/>
</dbReference>
<dbReference type="PATRIC" id="fig|118110.3.peg.413"/>
<evidence type="ECO:0000313" key="19">
    <source>
        <dbReference type="EMBL" id="ANF17170.1"/>
    </source>
</evidence>
<keyword evidence="4 15" id="KW-0227">DNA damage</keyword>
<dbReference type="InterPro" id="IPR011335">
    <property type="entry name" value="Restrct_endonuc-II-like"/>
</dbReference>
<dbReference type="STRING" id="118110.XW81_02070"/>
<evidence type="ECO:0000256" key="15">
    <source>
        <dbReference type="HAMAP-Rule" id="MF_01485"/>
    </source>
</evidence>
<dbReference type="Pfam" id="PF00580">
    <property type="entry name" value="UvrD-helicase"/>
    <property type="match status" value="1"/>
</dbReference>
<dbReference type="GO" id="GO:0005524">
    <property type="term" value="F:ATP binding"/>
    <property type="evidence" value="ECO:0007669"/>
    <property type="project" value="UniProtKB-UniRule"/>
</dbReference>
<feature type="region of interest" description="DNA-binding and helicase activity, interacts with RecC" evidence="15">
    <location>
        <begin position="1"/>
        <end position="856"/>
    </location>
</feature>
<dbReference type="EC" id="3.1.11.5" evidence="15"/>
<evidence type="ECO:0000256" key="8">
    <source>
        <dbReference type="ARBA" id="ARBA00022840"/>
    </source>
</evidence>
<dbReference type="Gene3D" id="1.10.486.10">
    <property type="entry name" value="PCRA, domain 4"/>
    <property type="match status" value="1"/>
</dbReference>
<evidence type="ECO:0000256" key="16">
    <source>
        <dbReference type="PROSITE-ProRule" id="PRU00560"/>
    </source>
</evidence>
<protein>
    <recommendedName>
        <fullName evidence="15">RecBCD enzyme subunit RecB</fullName>
        <ecNumber evidence="15">3.1.11.5</ecNumber>
        <ecNumber evidence="15">5.6.2.4</ecNumber>
    </recommendedName>
    <alternativeName>
        <fullName evidence="15">DNA 3'-5' helicase subunit RecB</fullName>
    </alternativeName>
    <alternativeName>
        <fullName evidence="15">Exonuclease V subunit RecB</fullName>
        <shortName evidence="15">ExoV subunit RecB</shortName>
    </alternativeName>
    <alternativeName>
        <fullName evidence="15">Helicase/nuclease RecBCD subunit RecB</fullName>
    </alternativeName>
</protein>
<dbReference type="PANTHER" id="PTHR11070:SF23">
    <property type="entry name" value="RECBCD ENZYME SUBUNIT RECB"/>
    <property type="match status" value="1"/>
</dbReference>
<feature type="binding site" evidence="15">
    <location>
        <position position="1057"/>
    </location>
    <ligand>
        <name>Mg(2+)</name>
        <dbReference type="ChEBI" id="CHEBI:18420"/>
    </ligand>
</feature>
<dbReference type="InterPro" id="IPR000212">
    <property type="entry name" value="DNA_helicase_UvrD/REP"/>
</dbReference>
<dbReference type="InterPro" id="IPR027417">
    <property type="entry name" value="P-loop_NTPase"/>
</dbReference>
<dbReference type="GO" id="GO:0000724">
    <property type="term" value="P:double-strand break repair via homologous recombination"/>
    <property type="evidence" value="ECO:0007669"/>
    <property type="project" value="UniProtKB-UniRule"/>
</dbReference>
<feature type="binding site" evidence="15">
    <location>
        <position position="1070"/>
    </location>
    <ligand>
        <name>Mg(2+)</name>
        <dbReference type="ChEBI" id="CHEBI:18420"/>
    </ligand>
</feature>
<evidence type="ECO:0000256" key="2">
    <source>
        <dbReference type="ARBA" id="ARBA00022723"/>
    </source>
</evidence>
<evidence type="ECO:0000313" key="20">
    <source>
        <dbReference type="Proteomes" id="UP000077654"/>
    </source>
</evidence>
<dbReference type="Gene3D" id="3.40.50.300">
    <property type="entry name" value="P-loop containing nucleotide triphosphate hydrolases"/>
    <property type="match status" value="2"/>
</dbReference>
<feature type="region of interest" description="Nuclease activity, interacts with RecD and RecA" evidence="15">
    <location>
        <begin position="889"/>
        <end position="1166"/>
    </location>
</feature>
<dbReference type="GO" id="GO:0000287">
    <property type="term" value="F:magnesium ion binding"/>
    <property type="evidence" value="ECO:0007669"/>
    <property type="project" value="UniProtKB-UniRule"/>
</dbReference>
<dbReference type="OrthoDB" id="9810135at2"/>
<dbReference type="PROSITE" id="PS51198">
    <property type="entry name" value="UVRD_HELICASE_ATP_BIND"/>
    <property type="match status" value="1"/>
</dbReference>
<dbReference type="NCBIfam" id="TIGR00609">
    <property type="entry name" value="recB"/>
    <property type="match status" value="1"/>
</dbReference>
<keyword evidence="5 15" id="KW-0378">Hydrolase</keyword>
<comment type="domain">
    <text evidence="15">The C-terminal domain has nuclease activity and interacts with RecD. It interacts with RecA, facilitating its loading onto ssDNA.</text>
</comment>
<comment type="cofactor">
    <cofactor evidence="15">
        <name>Mg(2+)</name>
        <dbReference type="ChEBI" id="CHEBI:18420"/>
    </cofactor>
    <text evidence="15">Binds 1 Mg(2+) ion per subunit.</text>
</comment>
<gene>
    <name evidence="15" type="primary">recB</name>
    <name evidence="19" type="ORF">XW81_02070</name>
</gene>
<dbReference type="InterPro" id="IPR004586">
    <property type="entry name" value="RecB"/>
</dbReference>
<comment type="catalytic activity">
    <reaction evidence="15">
        <text>Exonucleolytic cleavage (in the presence of ATP) in either 5'- to 3'- or 3'- to 5'-direction to yield 5'-phosphooligonucleotides.</text>
        <dbReference type="EC" id="3.1.11.5"/>
    </reaction>
</comment>
<evidence type="ECO:0000256" key="7">
    <source>
        <dbReference type="ARBA" id="ARBA00022839"/>
    </source>
</evidence>
<dbReference type="GO" id="GO:0009338">
    <property type="term" value="C:exodeoxyribonuclease V complex"/>
    <property type="evidence" value="ECO:0007669"/>
    <property type="project" value="TreeGrafter"/>
</dbReference>
<name>A0A172WDV7_BUCSC</name>
<dbReference type="GO" id="GO:0016887">
    <property type="term" value="F:ATP hydrolysis activity"/>
    <property type="evidence" value="ECO:0007669"/>
    <property type="project" value="RHEA"/>
</dbReference>
<dbReference type="InterPro" id="IPR011604">
    <property type="entry name" value="PDDEXK-like_dom_sf"/>
</dbReference>
<comment type="similarity">
    <text evidence="15">Belongs to the helicase family. UvrD subfamily.</text>
</comment>
<comment type="domain">
    <text evidence="15">The N-terminal DNA-binding domain is a ssDNA-dependent ATPase and has ATP-dependent 3'-5' helicase function. This domain interacts with RecC.</text>
</comment>
<comment type="miscellaneous">
    <text evidence="15">In the RecBCD complex, RecB has a slow 3'-5' helicase, an exonuclease activity and loads RecA onto ssDNA, RecD has a fast 5'-3' helicase activity, while RecC stimulates the ATPase and processivity of the RecB helicase and contributes to recognition of the Chi site.</text>
</comment>
<evidence type="ECO:0000256" key="3">
    <source>
        <dbReference type="ARBA" id="ARBA00022741"/>
    </source>
</evidence>
<dbReference type="Gene3D" id="3.90.320.10">
    <property type="match status" value="1"/>
</dbReference>
<comment type="function">
    <text evidence="15">A helicase/nuclease that prepares dsDNA breaks (DSB) for recombinational DNA repair. Binds to DSBs and unwinds DNA via a highly rapid and processive ATP-dependent bidirectional helicase activity. Unwinds dsDNA until it encounters a Chi (crossover hotspot instigator) sequence from the 3' direction. Cuts ssDNA a few nucleotides 3' to the Chi site. The properties and activities of the enzyme are changed at Chi. The Chi-altered holoenzyme produces a long 3'-ssDNA overhang and facilitates RecA-binding to the ssDNA for homologous DNA recombination and repair. Holoenzyme degrades any linearized DNA that is unable to undergo homologous recombination. In the holoenzyme this subunit contributes ATPase, 3'-5' helicase, exonuclease activity and loads RecA onto ssDNA.</text>
</comment>
<comment type="catalytic activity">
    <reaction evidence="14 15">
        <text>ATP + H2O = ADP + phosphate + H(+)</text>
        <dbReference type="Rhea" id="RHEA:13065"/>
        <dbReference type="ChEBI" id="CHEBI:15377"/>
        <dbReference type="ChEBI" id="CHEBI:15378"/>
        <dbReference type="ChEBI" id="CHEBI:30616"/>
        <dbReference type="ChEBI" id="CHEBI:43474"/>
        <dbReference type="ChEBI" id="CHEBI:456216"/>
        <dbReference type="EC" id="5.6.2.4"/>
    </reaction>
</comment>
<feature type="active site" description="For nuclease activity" evidence="15">
    <location>
        <position position="1070"/>
    </location>
</feature>
<keyword evidence="6 15" id="KW-0347">Helicase</keyword>
<evidence type="ECO:0000256" key="13">
    <source>
        <dbReference type="ARBA" id="ARBA00034617"/>
    </source>
</evidence>
<dbReference type="SUPFAM" id="SSF52540">
    <property type="entry name" value="P-loop containing nucleoside triphosphate hydrolases"/>
    <property type="match status" value="1"/>
</dbReference>
<feature type="domain" description="UvrD-like helicase C-terminal" evidence="18">
    <location>
        <begin position="478"/>
        <end position="744"/>
    </location>
</feature>
<dbReference type="GO" id="GO:0005829">
    <property type="term" value="C:cytosol"/>
    <property type="evidence" value="ECO:0007669"/>
    <property type="project" value="TreeGrafter"/>
</dbReference>
<keyword evidence="9 15" id="KW-0460">Magnesium</keyword>
<keyword evidence="8 15" id="KW-0067">ATP-binding</keyword>
<keyword evidence="2 15" id="KW-0479">Metal-binding</keyword>
<evidence type="ECO:0000259" key="18">
    <source>
        <dbReference type="PROSITE" id="PS51217"/>
    </source>
</evidence>
<keyword evidence="10 15" id="KW-0238">DNA-binding</keyword>
<reference evidence="19 20" key="1">
    <citation type="submission" date="2015-04" db="EMBL/GenBank/DDBJ databases">
        <title>Buchnera aphidicola assembly.</title>
        <authorList>
            <person name="Zhang Y."/>
        </authorList>
    </citation>
    <scope>NUCLEOTIDE SEQUENCE [LARGE SCALE GENOMIC DNA]</scope>
    <source>
        <strain evidence="19 20">SC</strain>
    </source>
</reference>
<dbReference type="HAMAP" id="MF_01485">
    <property type="entry name" value="RecB"/>
    <property type="match status" value="1"/>
</dbReference>
<keyword evidence="12 15" id="KW-0413">Isomerase</keyword>
<keyword evidence="20" id="KW-1185">Reference proteome</keyword>
<dbReference type="PROSITE" id="PS51217">
    <property type="entry name" value="UVRD_HELICASE_CTER"/>
    <property type="match status" value="1"/>
</dbReference>
<feature type="domain" description="UvrD-like helicase ATP-binding" evidence="17">
    <location>
        <begin position="4"/>
        <end position="448"/>
    </location>
</feature>
<keyword evidence="11 15" id="KW-0234">DNA repair</keyword>
<dbReference type="AlphaFoldDB" id="A0A172WDV7"/>
<keyword evidence="1 15" id="KW-0540">Nuclease</keyword>
<evidence type="ECO:0000256" key="11">
    <source>
        <dbReference type="ARBA" id="ARBA00023204"/>
    </source>
</evidence>
<dbReference type="CDD" id="cd22352">
    <property type="entry name" value="RecB_C-like"/>
    <property type="match status" value="1"/>
</dbReference>
<keyword evidence="3 15" id="KW-0547">Nucleotide-binding</keyword>
<dbReference type="InterPro" id="IPR014016">
    <property type="entry name" value="UvrD-like_ATP-bd"/>
</dbReference>
<dbReference type="Pfam" id="PF13361">
    <property type="entry name" value="UvrD_C"/>
    <property type="match status" value="1"/>
</dbReference>
<dbReference type="GO" id="GO:0003677">
    <property type="term" value="F:DNA binding"/>
    <property type="evidence" value="ECO:0007669"/>
    <property type="project" value="UniProtKB-UniRule"/>
</dbReference>
<comment type="subunit">
    <text evidence="15">Heterotrimer of RecB, RecC and RecD. All subunits contribute to DNA-binding. Interacts with RecA.</text>
</comment>
<dbReference type="GO" id="GO:0043138">
    <property type="term" value="F:3'-5' DNA helicase activity"/>
    <property type="evidence" value="ECO:0007669"/>
    <property type="project" value="UniProtKB-UniRule"/>
</dbReference>
<evidence type="ECO:0000256" key="6">
    <source>
        <dbReference type="ARBA" id="ARBA00022806"/>
    </source>
</evidence>
<dbReference type="RefSeq" id="WP_075474293.1">
    <property type="nucleotide sequence ID" value="NZ_CP011299.1"/>
</dbReference>
<dbReference type="PANTHER" id="PTHR11070">
    <property type="entry name" value="UVRD / RECB / PCRA DNA HELICASE FAMILY MEMBER"/>
    <property type="match status" value="1"/>
</dbReference>
<dbReference type="SUPFAM" id="SSF52980">
    <property type="entry name" value="Restriction endonuclease-like"/>
    <property type="match status" value="1"/>
</dbReference>
<accession>A0A172WDV7</accession>
<evidence type="ECO:0000256" key="4">
    <source>
        <dbReference type="ARBA" id="ARBA00022763"/>
    </source>
</evidence>
<dbReference type="EMBL" id="CP011299">
    <property type="protein sequence ID" value="ANF17170.1"/>
    <property type="molecule type" value="Genomic_DNA"/>
</dbReference>
<proteinExistence type="inferred from homology"/>
<evidence type="ECO:0000256" key="10">
    <source>
        <dbReference type="ARBA" id="ARBA00023125"/>
    </source>
</evidence>
<dbReference type="GO" id="GO:0008854">
    <property type="term" value="F:exodeoxyribonuclease V activity"/>
    <property type="evidence" value="ECO:0007669"/>
    <property type="project" value="UniProtKB-EC"/>
</dbReference>
<evidence type="ECO:0000256" key="1">
    <source>
        <dbReference type="ARBA" id="ARBA00022722"/>
    </source>
</evidence>
<feature type="binding site" evidence="16">
    <location>
        <begin position="25"/>
        <end position="32"/>
    </location>
    <ligand>
        <name>ATP</name>
        <dbReference type="ChEBI" id="CHEBI:30616"/>
    </ligand>
</feature>
<feature type="binding site" evidence="15">
    <location>
        <position position="946"/>
    </location>
    <ligand>
        <name>Mg(2+)</name>
        <dbReference type="ChEBI" id="CHEBI:18420"/>
    </ligand>
</feature>
<evidence type="ECO:0000256" key="5">
    <source>
        <dbReference type="ARBA" id="ARBA00022801"/>
    </source>
</evidence>
<dbReference type="Gene3D" id="1.10.3170.10">
    <property type="entry name" value="Recbcd, chain B, domain 2"/>
    <property type="match status" value="1"/>
</dbReference>
<dbReference type="Proteomes" id="UP000077654">
    <property type="component" value="Chromosome"/>
</dbReference>
<evidence type="ECO:0000256" key="9">
    <source>
        <dbReference type="ARBA" id="ARBA00022842"/>
    </source>
</evidence>
<sequence>MRSEKSVPILNTNHFPLSGKILIEASAGTGKTFSLVTLYLKLLLGLGKDNSVQKAFLVQEILVITFTKHTKKELKNRIKIYIHDFKKTCLKKNENCILYHLFKKIKNLDKAIYLLSQAEQSIHTLEVYTIHEFCYQALKINKFLSNIFFQKKIAKNVYHLYLQSSITFWNECFKNLPKNILNIILKYFKNPSFLLKKVFPFLLNESFVKKKYVKNKLNIVQSYDILIKKIKIFKNTWLKYHKTIFSIINKSQANKKVYTKSNLNRWVNNITIWSLTKSENLNIPKDLKYFQKQYLIEKNYSESVSENEIFEITEKFLKINFSLKSAFIIETIIKIKKHFTQRKQQLGIFEFDDLIQFVISILEKKNKSFINTLAKKYPALLIDEFQDTNYKQYKIFEKIYSSNKHLFVLISDPKQAIYEFRGADISSYIKATKNIKQRYHLEINWRSSKEIIDSINLLFSRTKNIFMHSRIKFISLKSRYKYKQIKFEINGKIQPALRFLLNKERITTISDYKKWISKSYAKYISFWINEGKTKNATITYKNKTEFVSEKNICILVNNKKEAYIMQIALQELNIKTTYLSKRESVFHTNEAIEILWILQAILNPKNEATLKRAISTTIISIQSKKIDCITQKHSFWSNLINQFYKYLIIWEKFGITHVIHKIIINYRVKHQNDTLKKNVPNIDYILQITKLLEIRSNKNKSKHILISWLEKKIVNKNDVPYKDYINIKNNNNYVQIVTIYKSKGLEYPIVCIPFFTTHYNNHNTSKLFNDIKLNLKNEKTLLSEQMRLLYVALTRAIVHCFVGIAFITRKVKKHENYYSNLYKNALGNILKIDKKLNFEELNEILKKIDPNKNIRTTSKIPEFQIKDKEKIVKVNTLSNQIFTRKFQCNYIITSYSNLKKEYKSNILPTKKIYTNTNYNKPEIPQKKVQLTSYAFPKGKKFGIFIHKILKNINFKKKINNDWISHQLIQNDFSKTWSESIKKWIKKILHTPLNSDNLVLSKLSQENCIKELKFFFPIENQLTNKKLYEIFKMSNRPNKNFFPEHLNPIKGMFTGSIDLVFKRKKKYYLLDYKSNWLGDSNYCYAIENIESAIISNYYDLQYQIYSIALHRYLKQRIKNYCFLKHFGGIYVLFLRAIENRNLNTGLFFTLPKLNKIIELNNFFKKIE</sequence>
<evidence type="ECO:0000259" key="17">
    <source>
        <dbReference type="PROSITE" id="PS51198"/>
    </source>
</evidence>
<dbReference type="EC" id="5.6.2.4" evidence="15"/>
<keyword evidence="7 15" id="KW-0269">Exonuclease</keyword>